<accession>A0A4C1THC2</accession>
<keyword evidence="3" id="KW-1185">Reference proteome</keyword>
<dbReference type="Proteomes" id="UP000299102">
    <property type="component" value="Unassembled WGS sequence"/>
</dbReference>
<evidence type="ECO:0000313" key="3">
    <source>
        <dbReference type="Proteomes" id="UP000299102"/>
    </source>
</evidence>
<proteinExistence type="predicted"/>
<name>A0A4C1THC2_EUMVA</name>
<organism evidence="2 3">
    <name type="scientific">Eumeta variegata</name>
    <name type="common">Bagworm moth</name>
    <name type="synonym">Eumeta japonica</name>
    <dbReference type="NCBI Taxonomy" id="151549"/>
    <lineage>
        <taxon>Eukaryota</taxon>
        <taxon>Metazoa</taxon>
        <taxon>Ecdysozoa</taxon>
        <taxon>Arthropoda</taxon>
        <taxon>Hexapoda</taxon>
        <taxon>Insecta</taxon>
        <taxon>Pterygota</taxon>
        <taxon>Neoptera</taxon>
        <taxon>Endopterygota</taxon>
        <taxon>Lepidoptera</taxon>
        <taxon>Glossata</taxon>
        <taxon>Ditrysia</taxon>
        <taxon>Tineoidea</taxon>
        <taxon>Psychidae</taxon>
        <taxon>Oiketicinae</taxon>
        <taxon>Eumeta</taxon>
    </lineage>
</organism>
<evidence type="ECO:0000256" key="1">
    <source>
        <dbReference type="SAM" id="MobiDB-lite"/>
    </source>
</evidence>
<feature type="compositionally biased region" description="Basic residues" evidence="1">
    <location>
        <begin position="40"/>
        <end position="59"/>
    </location>
</feature>
<reference evidence="2 3" key="1">
    <citation type="journal article" date="2019" name="Commun. Biol.">
        <title>The bagworm genome reveals a unique fibroin gene that provides high tensile strength.</title>
        <authorList>
            <person name="Kono N."/>
            <person name="Nakamura H."/>
            <person name="Ohtoshi R."/>
            <person name="Tomita M."/>
            <person name="Numata K."/>
            <person name="Arakawa K."/>
        </authorList>
    </citation>
    <scope>NUCLEOTIDE SEQUENCE [LARGE SCALE GENOMIC DNA]</scope>
</reference>
<sequence length="92" mass="10963">MLHHRLQCDHDLLSESDASRSRSPRPTRYAESPTESPRSVAHHYYRNRRSSSRYRRSRSKLSPVSRSRSRSRSPSYTSDLKQKRIEYSVRNQ</sequence>
<dbReference type="EMBL" id="BGZK01005335">
    <property type="protein sequence ID" value="GBP13596.1"/>
    <property type="molecule type" value="Genomic_DNA"/>
</dbReference>
<comment type="caution">
    <text evidence="2">The sequence shown here is derived from an EMBL/GenBank/DDBJ whole genome shotgun (WGS) entry which is preliminary data.</text>
</comment>
<feature type="compositionally biased region" description="Basic and acidic residues" evidence="1">
    <location>
        <begin position="80"/>
        <end position="92"/>
    </location>
</feature>
<feature type="compositionally biased region" description="Basic and acidic residues" evidence="1">
    <location>
        <begin position="1"/>
        <end position="20"/>
    </location>
</feature>
<dbReference type="AlphaFoldDB" id="A0A4C1THC2"/>
<evidence type="ECO:0000313" key="2">
    <source>
        <dbReference type="EMBL" id="GBP13596.1"/>
    </source>
</evidence>
<feature type="region of interest" description="Disordered" evidence="1">
    <location>
        <begin position="1"/>
        <end position="92"/>
    </location>
</feature>
<gene>
    <name evidence="2" type="ORF">EVAR_101532_1</name>
</gene>
<protein>
    <submittedName>
        <fullName evidence="2">Uncharacterized protein</fullName>
    </submittedName>
</protein>